<dbReference type="PANTHER" id="PTHR34136:SF1">
    <property type="entry name" value="UDP-N-ACETYL-D-MANNOSAMINURONIC ACID TRANSFERASE"/>
    <property type="match status" value="1"/>
</dbReference>
<name>A0ABU8TQ41_9HYPH</name>
<evidence type="ECO:0000256" key="2">
    <source>
        <dbReference type="ARBA" id="ARBA00022679"/>
    </source>
</evidence>
<gene>
    <name evidence="3" type="ORF">V6575_19535</name>
</gene>
<evidence type="ECO:0000256" key="1">
    <source>
        <dbReference type="ARBA" id="ARBA00022676"/>
    </source>
</evidence>
<proteinExistence type="predicted"/>
<evidence type="ECO:0000313" key="4">
    <source>
        <dbReference type="Proteomes" id="UP001385499"/>
    </source>
</evidence>
<protein>
    <submittedName>
        <fullName evidence="3">WecB/TagA/CpsF family glycosyltransferase</fullName>
    </submittedName>
</protein>
<keyword evidence="1" id="KW-0328">Glycosyltransferase</keyword>
<organism evidence="3 4">
    <name type="scientific">Roseibium algae</name>
    <dbReference type="NCBI Taxonomy" id="3123038"/>
    <lineage>
        <taxon>Bacteria</taxon>
        <taxon>Pseudomonadati</taxon>
        <taxon>Pseudomonadota</taxon>
        <taxon>Alphaproteobacteria</taxon>
        <taxon>Hyphomicrobiales</taxon>
        <taxon>Stappiaceae</taxon>
        <taxon>Roseibium</taxon>
    </lineage>
</organism>
<keyword evidence="2" id="KW-0808">Transferase</keyword>
<keyword evidence="4" id="KW-1185">Reference proteome</keyword>
<dbReference type="NCBIfam" id="TIGR00696">
    <property type="entry name" value="wecG_tagA_cpsF"/>
    <property type="match status" value="1"/>
</dbReference>
<sequence length="256" mass="28732">MVARGVDDALPAEEDRVRIGPLELMRLDLVGAIEFLRSTVQQRRVTDVAICNSHTLLTALDEPSYASILQSMTLFNDGVGINWASRYLHGRSFPDNLNGTDFVPILLDQIGIPLRIYLLGAKKAELDLAAASIAKKYPLHTVVGARDGYFSPEQTADVCQVISDAKPDLLLVAMGNPRQERFIHENRAALNVTVAIGVGALFDFMSGRVVRAPRLMRALQLEWLFRLIQEPRRLFQRYVIGIPRFLLAIRRLKKKQ</sequence>
<comment type="caution">
    <text evidence="3">The sequence shown here is derived from an EMBL/GenBank/DDBJ whole genome shotgun (WGS) entry which is preliminary data.</text>
</comment>
<reference evidence="3 4" key="1">
    <citation type="submission" date="2024-02" db="EMBL/GenBank/DDBJ databases">
        <title>Roseibium algae sp. nov., isolated from marine alga (Grateloupia sp.), showing potential in myo-inositol conversion.</title>
        <authorList>
            <person name="Wang Y."/>
        </authorList>
    </citation>
    <scope>NUCLEOTIDE SEQUENCE [LARGE SCALE GENOMIC DNA]</scope>
    <source>
        <strain evidence="3 4">H3510</strain>
    </source>
</reference>
<dbReference type="Proteomes" id="UP001385499">
    <property type="component" value="Unassembled WGS sequence"/>
</dbReference>
<dbReference type="EMBL" id="JBAKIA010000016">
    <property type="protein sequence ID" value="MEJ8476290.1"/>
    <property type="molecule type" value="Genomic_DNA"/>
</dbReference>
<accession>A0ABU8TQ41</accession>
<dbReference type="PANTHER" id="PTHR34136">
    <property type="match status" value="1"/>
</dbReference>
<dbReference type="CDD" id="cd06533">
    <property type="entry name" value="Glyco_transf_WecG_TagA"/>
    <property type="match status" value="1"/>
</dbReference>
<dbReference type="RefSeq" id="WP_340276732.1">
    <property type="nucleotide sequence ID" value="NZ_JBAKIA010000016.1"/>
</dbReference>
<dbReference type="InterPro" id="IPR004629">
    <property type="entry name" value="WecG_TagA_CpsF"/>
</dbReference>
<evidence type="ECO:0000313" key="3">
    <source>
        <dbReference type="EMBL" id="MEJ8476290.1"/>
    </source>
</evidence>
<dbReference type="Pfam" id="PF03808">
    <property type="entry name" value="Glyco_tran_WecG"/>
    <property type="match status" value="1"/>
</dbReference>